<gene>
    <name evidence="2" type="ORF">A1O1_08083</name>
</gene>
<dbReference type="InterPro" id="IPR036188">
    <property type="entry name" value="FAD/NAD-bd_sf"/>
</dbReference>
<proteinExistence type="predicted"/>
<keyword evidence="3" id="KW-1185">Reference proteome</keyword>
<dbReference type="AlphaFoldDB" id="W9XXC7"/>
<dbReference type="GO" id="GO:0005737">
    <property type="term" value="C:cytoplasm"/>
    <property type="evidence" value="ECO:0007669"/>
    <property type="project" value="TreeGrafter"/>
</dbReference>
<accession>W9XXC7</accession>
<evidence type="ECO:0000313" key="2">
    <source>
        <dbReference type="EMBL" id="EXJ82015.1"/>
    </source>
</evidence>
<dbReference type="GO" id="GO:0050660">
    <property type="term" value="F:flavin adenine dinucleotide binding"/>
    <property type="evidence" value="ECO:0007669"/>
    <property type="project" value="TreeGrafter"/>
</dbReference>
<dbReference type="PRINTS" id="PR00368">
    <property type="entry name" value="FADPNR"/>
</dbReference>
<name>W9XXC7_9EURO</name>
<reference evidence="2 3" key="1">
    <citation type="submission" date="2013-03" db="EMBL/GenBank/DDBJ databases">
        <title>The Genome Sequence of Capronia coronata CBS 617.96.</title>
        <authorList>
            <consortium name="The Broad Institute Genomics Platform"/>
            <person name="Cuomo C."/>
            <person name="de Hoog S."/>
            <person name="Gorbushina A."/>
            <person name="Walker B."/>
            <person name="Young S.K."/>
            <person name="Zeng Q."/>
            <person name="Gargeya S."/>
            <person name="Fitzgerald M."/>
            <person name="Haas B."/>
            <person name="Abouelleil A."/>
            <person name="Allen A.W."/>
            <person name="Alvarado L."/>
            <person name="Arachchi H.M."/>
            <person name="Berlin A.M."/>
            <person name="Chapman S.B."/>
            <person name="Gainer-Dewar J."/>
            <person name="Goldberg J."/>
            <person name="Griggs A."/>
            <person name="Gujja S."/>
            <person name="Hansen M."/>
            <person name="Howarth C."/>
            <person name="Imamovic A."/>
            <person name="Ireland A."/>
            <person name="Larimer J."/>
            <person name="McCowan C."/>
            <person name="Murphy C."/>
            <person name="Pearson M."/>
            <person name="Poon T.W."/>
            <person name="Priest M."/>
            <person name="Roberts A."/>
            <person name="Saif S."/>
            <person name="Shea T."/>
            <person name="Sisk P."/>
            <person name="Sykes S."/>
            <person name="Wortman J."/>
            <person name="Nusbaum C."/>
            <person name="Birren B."/>
        </authorList>
    </citation>
    <scope>NUCLEOTIDE SEQUENCE [LARGE SCALE GENOMIC DNA]</scope>
    <source>
        <strain evidence="2 3">CBS 617.96</strain>
    </source>
</reference>
<dbReference type="FunFam" id="3.50.50.100:FF:000015">
    <property type="entry name" value="Amid-like NADH oxidoreductase, putative"/>
    <property type="match status" value="1"/>
</dbReference>
<dbReference type="SUPFAM" id="SSF51905">
    <property type="entry name" value="FAD/NAD(P)-binding domain"/>
    <property type="match status" value="1"/>
</dbReference>
<organism evidence="2 3">
    <name type="scientific">Capronia coronata CBS 617.96</name>
    <dbReference type="NCBI Taxonomy" id="1182541"/>
    <lineage>
        <taxon>Eukaryota</taxon>
        <taxon>Fungi</taxon>
        <taxon>Dikarya</taxon>
        <taxon>Ascomycota</taxon>
        <taxon>Pezizomycotina</taxon>
        <taxon>Eurotiomycetes</taxon>
        <taxon>Chaetothyriomycetidae</taxon>
        <taxon>Chaetothyriales</taxon>
        <taxon>Herpotrichiellaceae</taxon>
        <taxon>Capronia</taxon>
    </lineage>
</organism>
<dbReference type="STRING" id="1182541.W9XXC7"/>
<sequence length="382" mass="41802">MTTVLKNVVVVGGSYVGRVLLIEPHSHFHHLFTFPRFAIVPGQEHKAFIPYSGLFSGLPNAANHAVIQARVVTVHPRHLDLDREWQGSKQLPYEYLALATGTTLAEPAGMKHDEKAAAVQYLQRHQDAVKRAKSILIAGGGAVGVQMATDLKEYYPDKKVTVVQSRARVMPQFHEKFHELIAKRFAELGITLITGTRVVVPPTGFPTDAAKPFDVQLTNGTTVPTELVILATGQRPNNGLVAGLEPSSPGSLINPENGFVRVRPTLQLLDPKYPHIFALGDIADTGVQKAARPGMGQAAVVAKNVRALIDGKEPTETYVKNPAAIHMTLGMKYNVIFRNPNEAEGQTEPTIVEKQDGQEDMAVEGFWERSGIKVNNPQQYHL</sequence>
<dbReference type="RefSeq" id="XP_007727136.1">
    <property type="nucleotide sequence ID" value="XM_007728946.1"/>
</dbReference>
<dbReference type="Gene3D" id="3.50.50.100">
    <property type="match status" value="1"/>
</dbReference>
<dbReference type="OrthoDB" id="202203at2759"/>
<dbReference type="GO" id="GO:0004174">
    <property type="term" value="F:electron-transferring-flavoprotein dehydrogenase activity"/>
    <property type="evidence" value="ECO:0007669"/>
    <property type="project" value="TreeGrafter"/>
</dbReference>
<dbReference type="Pfam" id="PF07992">
    <property type="entry name" value="Pyr_redox_2"/>
    <property type="match status" value="1"/>
</dbReference>
<dbReference type="PANTHER" id="PTHR43735:SF11">
    <property type="entry name" value="HYPOTHETICAL OXIDOREDUCTASE (EUROFUNG)"/>
    <property type="match status" value="1"/>
</dbReference>
<dbReference type="GeneID" id="19162935"/>
<dbReference type="HOGENOM" id="CLU_019845_0_1_1"/>
<protein>
    <recommendedName>
        <fullName evidence="1">FAD/NAD(P)-binding domain-containing protein</fullName>
    </recommendedName>
</protein>
<comment type="caution">
    <text evidence="2">The sequence shown here is derived from an EMBL/GenBank/DDBJ whole genome shotgun (WGS) entry which is preliminary data.</text>
</comment>
<dbReference type="InterPro" id="IPR023753">
    <property type="entry name" value="FAD/NAD-binding_dom"/>
</dbReference>
<evidence type="ECO:0000313" key="3">
    <source>
        <dbReference type="Proteomes" id="UP000019484"/>
    </source>
</evidence>
<dbReference type="EMBL" id="AMWN01000007">
    <property type="protein sequence ID" value="EXJ82015.1"/>
    <property type="molecule type" value="Genomic_DNA"/>
</dbReference>
<dbReference type="eggNOG" id="KOG1336">
    <property type="taxonomic scope" value="Eukaryota"/>
</dbReference>
<dbReference type="Proteomes" id="UP000019484">
    <property type="component" value="Unassembled WGS sequence"/>
</dbReference>
<feature type="domain" description="FAD/NAD(P)-binding" evidence="1">
    <location>
        <begin position="70"/>
        <end position="290"/>
    </location>
</feature>
<dbReference type="PANTHER" id="PTHR43735">
    <property type="entry name" value="APOPTOSIS-INDUCING FACTOR 1"/>
    <property type="match status" value="1"/>
</dbReference>
<dbReference type="PRINTS" id="PR00411">
    <property type="entry name" value="PNDRDTASEI"/>
</dbReference>
<evidence type="ECO:0000259" key="1">
    <source>
        <dbReference type="Pfam" id="PF07992"/>
    </source>
</evidence>